<name>T1AC38_9ZZZZ</name>
<evidence type="ECO:0000313" key="1">
    <source>
        <dbReference type="EMBL" id="EQD39430.1"/>
    </source>
</evidence>
<comment type="caution">
    <text evidence="1">The sequence shown here is derived from an EMBL/GenBank/DDBJ whole genome shotgun (WGS) entry which is preliminary data.</text>
</comment>
<organism evidence="1">
    <name type="scientific">mine drainage metagenome</name>
    <dbReference type="NCBI Taxonomy" id="410659"/>
    <lineage>
        <taxon>unclassified sequences</taxon>
        <taxon>metagenomes</taxon>
        <taxon>ecological metagenomes</taxon>
    </lineage>
</organism>
<dbReference type="EMBL" id="AUZX01012392">
    <property type="protein sequence ID" value="EQD39430.1"/>
    <property type="molecule type" value="Genomic_DNA"/>
</dbReference>
<sequence>DTLFLRAERLPDGTRTFKVVPGGPLATSFGEDLYQKIFAD</sequence>
<protein>
    <submittedName>
        <fullName evidence="1">Uncharacterized protein</fullName>
    </submittedName>
</protein>
<reference evidence="1" key="1">
    <citation type="submission" date="2013-08" db="EMBL/GenBank/DDBJ databases">
        <authorList>
            <person name="Mendez C."/>
            <person name="Richter M."/>
            <person name="Ferrer M."/>
            <person name="Sanchez J."/>
        </authorList>
    </citation>
    <scope>NUCLEOTIDE SEQUENCE</scope>
</reference>
<accession>T1AC38</accession>
<reference evidence="1" key="2">
    <citation type="journal article" date="2014" name="ISME J.">
        <title>Microbial stratification in low pH oxic and suboxic macroscopic growths along an acid mine drainage.</title>
        <authorList>
            <person name="Mendez-Garcia C."/>
            <person name="Mesa V."/>
            <person name="Sprenger R.R."/>
            <person name="Richter M."/>
            <person name="Diez M.S."/>
            <person name="Solano J."/>
            <person name="Bargiela R."/>
            <person name="Golyshina O.V."/>
            <person name="Manteca A."/>
            <person name="Ramos J.L."/>
            <person name="Gallego J.R."/>
            <person name="Llorente I."/>
            <person name="Martins Dos Santos V.A."/>
            <person name="Jensen O.N."/>
            <person name="Pelaez A.I."/>
            <person name="Sanchez J."/>
            <person name="Ferrer M."/>
        </authorList>
    </citation>
    <scope>NUCLEOTIDE SEQUENCE</scope>
</reference>
<dbReference type="AlphaFoldDB" id="T1AC38"/>
<feature type="non-terminal residue" evidence="1">
    <location>
        <position position="1"/>
    </location>
</feature>
<gene>
    <name evidence="1" type="ORF">B1A_16855</name>
</gene>
<proteinExistence type="predicted"/>